<dbReference type="PANTHER" id="PTHR24258">
    <property type="entry name" value="SERINE PROTEASE-RELATED"/>
    <property type="match status" value="1"/>
</dbReference>
<dbReference type="PROSITE" id="PS00134">
    <property type="entry name" value="TRYPSIN_HIS"/>
    <property type="match status" value="3"/>
</dbReference>
<feature type="domain" description="Peptidase S1" evidence="7">
    <location>
        <begin position="920"/>
        <end position="1187"/>
    </location>
</feature>
<dbReference type="EnsemblMetazoa" id="GAUT023449-RA">
    <property type="protein sequence ID" value="GAUT023449-PA"/>
    <property type="gene ID" value="GAUT023449"/>
</dbReference>
<dbReference type="PRINTS" id="PR00722">
    <property type="entry name" value="CHYMOTRYPSIN"/>
</dbReference>
<feature type="domain" description="Peptidase S1" evidence="7">
    <location>
        <begin position="232"/>
        <end position="489"/>
    </location>
</feature>
<keyword evidence="3" id="KW-1015">Disulfide bond</keyword>
<evidence type="ECO:0000256" key="3">
    <source>
        <dbReference type="ARBA" id="ARBA00023157"/>
    </source>
</evidence>
<feature type="compositionally biased region" description="Pro residues" evidence="6">
    <location>
        <begin position="131"/>
        <end position="145"/>
    </location>
</feature>
<dbReference type="InterPro" id="IPR009003">
    <property type="entry name" value="Peptidase_S1_PA"/>
</dbReference>
<dbReference type="CDD" id="cd00190">
    <property type="entry name" value="Tryp_SPc"/>
    <property type="match status" value="5"/>
</dbReference>
<dbReference type="InterPro" id="IPR041515">
    <property type="entry name" value="PPAF-2-like_Clip"/>
</dbReference>
<dbReference type="InterPro" id="IPR018114">
    <property type="entry name" value="TRYPSIN_HIS"/>
</dbReference>
<protein>
    <recommendedName>
        <fullName evidence="4">Phenoloxidase-activating factor 2</fullName>
    </recommendedName>
    <alternativeName>
        <fullName evidence="5">Prophenoloxidase-activating factor II</fullName>
    </alternativeName>
</protein>
<evidence type="ECO:0000256" key="2">
    <source>
        <dbReference type="ARBA" id="ARBA00022525"/>
    </source>
</evidence>
<dbReference type="Gene3D" id="2.40.10.10">
    <property type="entry name" value="Trypsin-like serine proteases"/>
    <property type="match status" value="8"/>
</dbReference>
<evidence type="ECO:0000256" key="6">
    <source>
        <dbReference type="SAM" id="MobiDB-lite"/>
    </source>
</evidence>
<dbReference type="STRING" id="7395.A0A1A9V299"/>
<keyword evidence="9" id="KW-1185">Reference proteome</keyword>
<dbReference type="Proteomes" id="UP000078200">
    <property type="component" value="Unassembled WGS sequence"/>
</dbReference>
<accession>A0A1A9V299</accession>
<evidence type="ECO:0000259" key="7">
    <source>
        <dbReference type="PROSITE" id="PS50240"/>
    </source>
</evidence>
<dbReference type="InterPro" id="IPR043504">
    <property type="entry name" value="Peptidase_S1_PA_chymotrypsin"/>
</dbReference>
<dbReference type="FunFam" id="2.40.10.10:FF:000038">
    <property type="entry name" value="Serine protease"/>
    <property type="match status" value="5"/>
</dbReference>
<keyword evidence="2" id="KW-0964">Secreted</keyword>
<dbReference type="GO" id="GO:0006508">
    <property type="term" value="P:proteolysis"/>
    <property type="evidence" value="ECO:0007669"/>
    <property type="project" value="InterPro"/>
</dbReference>
<evidence type="ECO:0000256" key="4">
    <source>
        <dbReference type="ARBA" id="ARBA00068096"/>
    </source>
</evidence>
<evidence type="ECO:0000256" key="1">
    <source>
        <dbReference type="ARBA" id="ARBA00004613"/>
    </source>
</evidence>
<sequence length="1725" mass="191566">MEASSSGMNVDTDGDSNKFCDNSTWSKKLCNNDLNPKIMPNFVEDNKIIKQLLPHAFMQVDTAGDCNVEYYYNLRQRMAAKLILLVSCALVAQVHSQVSLDDLIKGIFTTKKPTDVDANTPPTVTIRTAPMPNPDPTPAPTPAPTSNPDGNRTGQSGKYKSCGLDKECVPRHLCVDGKISTTGENFIDIRIDNDVCIYNEACCDLPNKRTKSVIPALPPEPHEGCGWRNQNGVGFKISVKQDEAEFGEFPWMVAILRVEENGDSDVIFLYECGGSLIAPNVALTAAHCVVNREAQQLVVRAGEWDTQNTNEILPHVDKQVKEKIVHEKYSRGTLYNDVALLILEEPYRWEENIRPICLPEMNTNLDGARCLATGWGKDKFGREGKYQVILKRIDLPVVPHTTCEDQLRQTRLGLYYELHESFMCAGGELGKDTCKGDGGSPLICPIPGVKDRYYQAGIVAWGIGCNELNVPGVYASIPYARQWISDKLIARGTIRIAPIPDPDPTSTRHLGDFSKYKSCGLNKECVPRHLCLDGQISTTGENFVDIRTNSNVCIYNEACCDLPNKFRLQQRTRSVIPALPPEPHEGCGWRNQNGVGFKISVKQDEAEFAEFPWMLAILRVEENDYEDVIFLYECGGSLIAPNVALTAAHCVVNRETRQLIVRAGEWDTQNTNEILPHVDKQVKEKIVHEKYSRGTLYNDVALLILEEPFRWEENIRPICLPAPNTNFDGTRCLATGWGKDKFGREGKYQVILKRIELPVIPRSTCENQLRQTRLGLYFNLHESFMCAGGEIGKDTCKGDGGSPLVCPIPGVKDRYYQAGIVAWGIGCNGPNVPGVYASVPQARKWISDKLIARGPCDGDGGSPLVCPIPGVEGRYYQAGIVAWGIGCGAQNVPGVYTNIPQARQWISDKLIARGGCGWRNQGGIGFTTSTKQNEAKFGEFPWMVAILSVEESSDNGKQFLYACGGSLIAPNVALTVAHCVVKHEMKQLMVRAGEWDTQSTDEILPHVDKWVTEKIIHENYDRSILHNNVALLILEEPLRWEENIRPICLPEPNINFDGSRCLATGWGKDKLGKEGRYQSVLKNIALQVVPHSTCEDQLRQTRLGVTFTLHKSFLCAGGEIGKSPCEGDGGSPLVCPIPGVEGRYYQAGIVAWGLGCGEEKRTKSVIPALPPEPHEGCGWRNQNGVGFKISVKQDEAEFGEFPWMVAILRVEENDYQHVILLYECGGSLIAPNVALTAAHCVVNREAQELVVRAGEWDTQNTNEILPHVDKQVKEKIVHEKYSRGTLYNDVALLILKEPFRWEENIRPVCLPEMNINFDGARCFATGWGKDKFGREGKYQVILKRIDLPVVPHTTCEDQIRQTRLGLYFNLHESFMCAGGEIGKDTCKGDGGSPLVCPIPGVKDRYYQAGIVAWGIGCNELNVPGVYASIPYARQWISDKLIARASREGCGWRNRYGLGFRRLVKLINESEFGEFPWMVAILRVEETGDKDVIFLYECGASIIAPNIVLTAANCVANREAQQLIVRAGEWDTQNTNEILPHVDKQIKEIISNENYDRRTLYNDVALLILEEAFRWEENIRPICLPETNTNFDGTRCLATGWGKDKQGREGRYPVILKSIELPVVPHSTCEDQLRQAGLGINFTLHKSFLCAGGEIGKDTCKGDAGSPLVCPIPGVEGRYYQAGIVAWGIGCGAQNVPGVYTNIPQARQWISDKLIARGVNFSDFTP</sequence>
<dbReference type="InterPro" id="IPR001314">
    <property type="entry name" value="Peptidase_S1A"/>
</dbReference>
<evidence type="ECO:0000256" key="5">
    <source>
        <dbReference type="ARBA" id="ARBA00076468"/>
    </source>
</evidence>
<proteinExistence type="predicted"/>
<feature type="domain" description="Peptidase S1" evidence="7">
    <location>
        <begin position="1184"/>
        <end position="1441"/>
    </location>
</feature>
<feature type="domain" description="Peptidase S1" evidence="7">
    <location>
        <begin position="1462"/>
        <end position="1714"/>
    </location>
</feature>
<dbReference type="Pfam" id="PF00089">
    <property type="entry name" value="Trypsin"/>
    <property type="match status" value="6"/>
</dbReference>
<dbReference type="Pfam" id="PF18322">
    <property type="entry name" value="CLIP_1"/>
    <property type="match status" value="2"/>
</dbReference>
<dbReference type="SUPFAM" id="SSF50494">
    <property type="entry name" value="Trypsin-like serine proteases"/>
    <property type="match status" value="6"/>
</dbReference>
<dbReference type="GO" id="GO:0005576">
    <property type="term" value="C:extracellular region"/>
    <property type="evidence" value="ECO:0007669"/>
    <property type="project" value="UniProtKB-SubCell"/>
</dbReference>
<feature type="domain" description="Peptidase S1" evidence="7">
    <location>
        <begin position="848"/>
        <end position="911"/>
    </location>
</feature>
<name>A0A1A9V299_GLOAU</name>
<dbReference type="GO" id="GO:0004252">
    <property type="term" value="F:serine-type endopeptidase activity"/>
    <property type="evidence" value="ECO:0007669"/>
    <property type="project" value="InterPro"/>
</dbReference>
<feature type="domain" description="Peptidase S1" evidence="7">
    <location>
        <begin position="594"/>
        <end position="851"/>
    </location>
</feature>
<evidence type="ECO:0000313" key="8">
    <source>
        <dbReference type="EnsemblMetazoa" id="GAUT023449-PA"/>
    </source>
</evidence>
<evidence type="ECO:0000313" key="9">
    <source>
        <dbReference type="Proteomes" id="UP000078200"/>
    </source>
</evidence>
<dbReference type="InterPro" id="IPR001254">
    <property type="entry name" value="Trypsin_dom"/>
</dbReference>
<dbReference type="PROSITE" id="PS50240">
    <property type="entry name" value="TRYPSIN_DOM"/>
    <property type="match status" value="6"/>
</dbReference>
<organism evidence="8 9">
    <name type="scientific">Glossina austeni</name>
    <name type="common">Savannah tsetse fly</name>
    <dbReference type="NCBI Taxonomy" id="7395"/>
    <lineage>
        <taxon>Eukaryota</taxon>
        <taxon>Metazoa</taxon>
        <taxon>Ecdysozoa</taxon>
        <taxon>Arthropoda</taxon>
        <taxon>Hexapoda</taxon>
        <taxon>Insecta</taxon>
        <taxon>Pterygota</taxon>
        <taxon>Neoptera</taxon>
        <taxon>Endopterygota</taxon>
        <taxon>Diptera</taxon>
        <taxon>Brachycera</taxon>
        <taxon>Muscomorpha</taxon>
        <taxon>Hippoboscoidea</taxon>
        <taxon>Glossinidae</taxon>
        <taxon>Glossina</taxon>
    </lineage>
</organism>
<feature type="region of interest" description="Disordered" evidence="6">
    <location>
        <begin position="114"/>
        <end position="156"/>
    </location>
</feature>
<comment type="subcellular location">
    <subcellularLocation>
        <location evidence="1">Secreted</location>
    </subcellularLocation>
</comment>
<dbReference type="VEuPathDB" id="VectorBase:GAUT023449"/>
<dbReference type="SMART" id="SM00020">
    <property type="entry name" value="Tryp_SPc"/>
    <property type="match status" value="5"/>
</dbReference>
<reference evidence="8" key="1">
    <citation type="submission" date="2020-05" db="UniProtKB">
        <authorList>
            <consortium name="EnsemblMetazoa"/>
        </authorList>
    </citation>
    <scope>IDENTIFICATION</scope>
    <source>
        <strain evidence="8">TTRI</strain>
    </source>
</reference>
<dbReference type="PANTHER" id="PTHR24258:SF129">
    <property type="entry name" value="LP15124P-RELATED"/>
    <property type="match status" value="1"/>
</dbReference>